<dbReference type="Proteomes" id="UP000634011">
    <property type="component" value="Unassembled WGS sequence"/>
</dbReference>
<organism evidence="1 2">
    <name type="scientific">Undibacterium jejuense</name>
    <dbReference type="NCBI Taxonomy" id="1344949"/>
    <lineage>
        <taxon>Bacteria</taxon>
        <taxon>Pseudomonadati</taxon>
        <taxon>Pseudomonadota</taxon>
        <taxon>Betaproteobacteria</taxon>
        <taxon>Burkholderiales</taxon>
        <taxon>Oxalobacteraceae</taxon>
        <taxon>Undibacterium</taxon>
    </lineage>
</organism>
<reference evidence="1" key="1">
    <citation type="submission" date="2020-08" db="EMBL/GenBank/DDBJ databases">
        <title>Novel species isolated from subtropical streams in China.</title>
        <authorList>
            <person name="Lu H."/>
        </authorList>
    </citation>
    <scope>NUCLEOTIDE SEQUENCE</scope>
    <source>
        <strain evidence="1">KACC 12607</strain>
    </source>
</reference>
<evidence type="ECO:0000313" key="2">
    <source>
        <dbReference type="Proteomes" id="UP000634011"/>
    </source>
</evidence>
<dbReference type="AlphaFoldDB" id="A0A923HRK5"/>
<keyword evidence="2" id="KW-1185">Reference proteome</keyword>
<sequence length="51" mass="5267">MMALVAGSILGLSVGAACRWFDLPSPTPPTPVGALLVVAMTLGYVLPDFIH</sequence>
<accession>A0A923HRK5</accession>
<gene>
    <name evidence="1" type="ORF">H8K32_15060</name>
</gene>
<dbReference type="RefSeq" id="WP_186913364.1">
    <property type="nucleotide sequence ID" value="NZ_JACOFV010000014.1"/>
</dbReference>
<name>A0A923HRK5_9BURK</name>
<evidence type="ECO:0000313" key="1">
    <source>
        <dbReference type="EMBL" id="MBC3863423.1"/>
    </source>
</evidence>
<dbReference type="InterPro" id="IPR020017">
    <property type="entry name" value="XapX_domain"/>
</dbReference>
<proteinExistence type="predicted"/>
<protein>
    <submittedName>
        <fullName evidence="1">DUF1427 family protein</fullName>
    </submittedName>
</protein>
<dbReference type="EMBL" id="JACOFV010000014">
    <property type="protein sequence ID" value="MBC3863423.1"/>
    <property type="molecule type" value="Genomic_DNA"/>
</dbReference>
<dbReference type="NCBIfam" id="TIGR03510">
    <property type="entry name" value="XapX"/>
    <property type="match status" value="1"/>
</dbReference>
<comment type="caution">
    <text evidence="1">The sequence shown here is derived from an EMBL/GenBank/DDBJ whole genome shotgun (WGS) entry which is preliminary data.</text>
</comment>